<evidence type="ECO:0000256" key="2">
    <source>
        <dbReference type="ARBA" id="ARBA00022525"/>
    </source>
</evidence>
<feature type="domain" description="MucBP" evidence="10">
    <location>
        <begin position="876"/>
        <end position="936"/>
    </location>
</feature>
<dbReference type="Pfam" id="PF06458">
    <property type="entry name" value="MucBP"/>
    <property type="match status" value="10"/>
</dbReference>
<feature type="signal peptide" evidence="8">
    <location>
        <begin position="1"/>
        <end position="25"/>
    </location>
</feature>
<name>A0A2N9DXH7_9LACO</name>
<dbReference type="NCBIfam" id="TIGR01167">
    <property type="entry name" value="LPXTG_anchor"/>
    <property type="match status" value="1"/>
</dbReference>
<dbReference type="AlphaFoldDB" id="A0A2N9DXH7"/>
<organism evidence="11 12">
    <name type="scientific">Latilactobacillus fuchuensis</name>
    <dbReference type="NCBI Taxonomy" id="164393"/>
    <lineage>
        <taxon>Bacteria</taxon>
        <taxon>Bacillati</taxon>
        <taxon>Bacillota</taxon>
        <taxon>Bacilli</taxon>
        <taxon>Lactobacillales</taxon>
        <taxon>Lactobacillaceae</taxon>
        <taxon>Latilactobacillus</taxon>
    </lineage>
</organism>
<feature type="chain" id="PRO_5014724951" description="Gram-positive cocci surface proteins LPxTG domain-containing protein" evidence="8">
    <location>
        <begin position="26"/>
        <end position="1157"/>
    </location>
</feature>
<feature type="domain" description="MucBP" evidence="10">
    <location>
        <begin position="453"/>
        <end position="515"/>
    </location>
</feature>
<evidence type="ECO:0000259" key="9">
    <source>
        <dbReference type="Pfam" id="PF00746"/>
    </source>
</evidence>
<dbReference type="EMBL" id="OGVC01000036">
    <property type="protein sequence ID" value="SPC39371.1"/>
    <property type="molecule type" value="Genomic_DNA"/>
</dbReference>
<feature type="domain" description="MucBP" evidence="10">
    <location>
        <begin position="1014"/>
        <end position="1076"/>
    </location>
</feature>
<evidence type="ECO:0000256" key="7">
    <source>
        <dbReference type="SAM" id="Phobius"/>
    </source>
</evidence>
<feature type="domain" description="MucBP" evidence="10">
    <location>
        <begin position="661"/>
        <end position="722"/>
    </location>
</feature>
<keyword evidence="5" id="KW-0572">Peptidoglycan-anchor</keyword>
<evidence type="ECO:0000256" key="5">
    <source>
        <dbReference type="ARBA" id="ARBA00023088"/>
    </source>
</evidence>
<dbReference type="RefSeq" id="WP_106483483.1">
    <property type="nucleotide sequence ID" value="NZ_LT984417.1"/>
</dbReference>
<keyword evidence="3 8" id="KW-0732">Signal</keyword>
<evidence type="ECO:0008006" key="13">
    <source>
        <dbReference type="Google" id="ProtNLM"/>
    </source>
</evidence>
<proteinExistence type="predicted"/>
<evidence type="ECO:0000256" key="6">
    <source>
        <dbReference type="SAM" id="MobiDB-lite"/>
    </source>
</evidence>
<feature type="transmembrane region" description="Helical" evidence="7">
    <location>
        <begin position="1133"/>
        <end position="1152"/>
    </location>
</feature>
<evidence type="ECO:0000313" key="11">
    <source>
        <dbReference type="EMBL" id="SPC39371.1"/>
    </source>
</evidence>
<feature type="domain" description="MucBP" evidence="10">
    <location>
        <begin position="364"/>
        <end position="442"/>
    </location>
</feature>
<dbReference type="Gene3D" id="3.10.20.320">
    <property type="entry name" value="Putative peptidoglycan bound protein (lpxtg motif)"/>
    <property type="match status" value="10"/>
</dbReference>
<protein>
    <recommendedName>
        <fullName evidence="13">Gram-positive cocci surface proteins LPxTG domain-containing protein</fullName>
    </recommendedName>
</protein>
<dbReference type="InterPro" id="IPR019931">
    <property type="entry name" value="LPXTG_anchor"/>
</dbReference>
<evidence type="ECO:0000256" key="1">
    <source>
        <dbReference type="ARBA" id="ARBA00022512"/>
    </source>
</evidence>
<feature type="domain" description="MucBP" evidence="10">
    <location>
        <begin position="944"/>
        <end position="1006"/>
    </location>
</feature>
<keyword evidence="4" id="KW-0677">Repeat</keyword>
<evidence type="ECO:0000256" key="3">
    <source>
        <dbReference type="ARBA" id="ARBA00022729"/>
    </source>
</evidence>
<keyword evidence="7" id="KW-0472">Membrane</keyword>
<dbReference type="Proteomes" id="UP000238739">
    <property type="component" value="Unassembled WGS sequence"/>
</dbReference>
<keyword evidence="1" id="KW-0134">Cell wall</keyword>
<gene>
    <name evidence="11" type="ORF">LFUMFP_410002</name>
</gene>
<evidence type="ECO:0000256" key="4">
    <source>
        <dbReference type="ARBA" id="ARBA00022737"/>
    </source>
</evidence>
<keyword evidence="12" id="KW-1185">Reference proteome</keyword>
<dbReference type="Pfam" id="PF00746">
    <property type="entry name" value="Gram_pos_anchor"/>
    <property type="match status" value="1"/>
</dbReference>
<reference evidence="11" key="1">
    <citation type="submission" date="2018-01" db="EMBL/GenBank/DDBJ databases">
        <authorList>
            <person name="Chaillou S."/>
        </authorList>
    </citation>
    <scope>NUCLEOTIDE SEQUENCE [LARGE SCALE GENOMIC DNA]</scope>
    <source>
        <strain evidence="11">MFPC41A2801</strain>
    </source>
</reference>
<feature type="domain" description="MucBP" evidence="10">
    <location>
        <begin position="521"/>
        <end position="582"/>
    </location>
</feature>
<keyword evidence="2" id="KW-0964">Secreted</keyword>
<dbReference type="InterPro" id="IPR009459">
    <property type="entry name" value="MucBP_dom"/>
</dbReference>
<feature type="compositionally biased region" description="Low complexity" evidence="6">
    <location>
        <begin position="40"/>
        <end position="52"/>
    </location>
</feature>
<feature type="compositionally biased region" description="Polar residues" evidence="6">
    <location>
        <begin position="1096"/>
        <end position="1115"/>
    </location>
</feature>
<evidence type="ECO:0000313" key="12">
    <source>
        <dbReference type="Proteomes" id="UP000238739"/>
    </source>
</evidence>
<comment type="caution">
    <text evidence="11">The sequence shown here is derived from an EMBL/GenBank/DDBJ whole genome shotgun (WGS) entry which is preliminary data.</text>
</comment>
<keyword evidence="7" id="KW-0812">Transmembrane</keyword>
<feature type="domain" description="MucBP" evidence="10">
    <location>
        <begin position="730"/>
        <end position="792"/>
    </location>
</feature>
<feature type="domain" description="Gram-positive cocci surface proteins LPxTG" evidence="9">
    <location>
        <begin position="1122"/>
        <end position="1157"/>
    </location>
</feature>
<keyword evidence="7" id="KW-1133">Transmembrane helix</keyword>
<feature type="region of interest" description="Disordered" evidence="6">
    <location>
        <begin position="32"/>
        <end position="52"/>
    </location>
</feature>
<evidence type="ECO:0000256" key="8">
    <source>
        <dbReference type="SAM" id="SignalP"/>
    </source>
</evidence>
<feature type="region of interest" description="Disordered" evidence="6">
    <location>
        <begin position="1083"/>
        <end position="1125"/>
    </location>
</feature>
<feature type="domain" description="MucBP" evidence="10">
    <location>
        <begin position="800"/>
        <end position="862"/>
    </location>
</feature>
<accession>A0A2N9DXH7</accession>
<sequence length="1157" mass="123376">MKKFVKGVSVFAALAMVNPATIASAATAINQTQPDVTQSTNETATPNATTTGLPTDNIRHLSNLYVEPTESYMAYSGLGELNLNLYSSQKTQYLSNIYIVMPTGLTVDGGLAAMQKSLAQYTQIKPLNSDADTIIHNGTLTVQQLANTDGREVYEVTPSAGAYVTAGEFTETGAGNPALMNVPVRSSAETSGLKQILFNANTTADIKQDMLFVGAGDGQNVAFDDTVLNKYPQVTATSVGIQGTDDQYVRGIAYPGIQRSLTLFAANVDDNYTVIDANTKEIIKHVPTISGALGTTYSRVGKVDTLAALGIDSTVYDEKSLTIDQGNLNDTAVPLTSQDALSNDPYTHLAGHTYTLSAKRFAKDVTVKYVYSKGGLYGPVTTQLAAPVLKKGDIGDAYTTDAQSFDGYKMTKVERSIAGKTIDDATDGTLTNQAQTVTYYYQKTPIVPAADWTIKYADEAGNKIADPEIVSGNIDDFFSVADYMKPIDGYTLSNVQGEVGVNLTKDPQTTTLIYTHNVAGNVTVNYVDQSGNKLADPTTLTGFVNDPINAKEASVSGYTVVKTDGTPDGKFTDKTQTITYHYAKIADNVTVKYVDQDGKTISDADGDTTELLKGNVGDDYHATQKTISGYAAVKGEADQTGQFTDKAQTITYHYIKNAKDLTVKYEDADGQQLADSETITGNVGDSYTTVKKDISGYTFKAVTGQENGTLGDTAQTVIYVYTKDPVKGADVTVNYQDVDGNQIAPSKTLTGNVGTDYQAVQASIAGYTFKQVNGNAAGQFSDTAQTVTYVYTKNPVVAGNVTVNYQDEAGKQIAASETLTGNVDDSYHAVQKAITGYHFKAVTGEPDGRFTTSAQTITYVYTKDDPSVPIKTANQTVKYVDENGQTIASTEILTGNVGTPYHTTQKTIAGYHYKTITGAPDGLFAESAPVVTYIYTKNPVQGANITVNYQDADGNQIAASRTLTGNVGATYQAVQTPIAGYTYKQVSGNPTGTFGTVAQTVTYIYTKNPVQSGDVTVNYQDVDGNQIAASKTLTGNVGVSYQAVQASITGYTYKQVVGNATGQFSDKAQTVTYIYTKNATKPTQVIDPSGTKSDKQGIQSTTPTNNLKTQPQPVQKTGAKHKQQLPQTSVAKVSSLLGIIGALLIATVGMVFKKRRN</sequence>
<evidence type="ECO:0000259" key="10">
    <source>
        <dbReference type="Pfam" id="PF06458"/>
    </source>
</evidence>
<feature type="domain" description="MucBP" evidence="10">
    <location>
        <begin position="588"/>
        <end position="654"/>
    </location>
</feature>